<reference evidence="3" key="1">
    <citation type="submission" date="2016-11" db="UniProtKB">
        <authorList>
            <consortium name="WormBaseParasite"/>
        </authorList>
    </citation>
    <scope>IDENTIFICATION</scope>
</reference>
<evidence type="ECO:0000313" key="3">
    <source>
        <dbReference type="WBParaSite" id="MhA1_Contig740.frz3.gene16"/>
    </source>
</evidence>
<organism evidence="2 3">
    <name type="scientific">Meloidogyne hapla</name>
    <name type="common">Root-knot nematode worm</name>
    <dbReference type="NCBI Taxonomy" id="6305"/>
    <lineage>
        <taxon>Eukaryota</taxon>
        <taxon>Metazoa</taxon>
        <taxon>Ecdysozoa</taxon>
        <taxon>Nematoda</taxon>
        <taxon>Chromadorea</taxon>
        <taxon>Rhabditida</taxon>
        <taxon>Tylenchina</taxon>
        <taxon>Tylenchomorpha</taxon>
        <taxon>Tylenchoidea</taxon>
        <taxon>Meloidogynidae</taxon>
        <taxon>Meloidogyninae</taxon>
        <taxon>Meloidogyne</taxon>
    </lineage>
</organism>
<accession>A0A1I8BYP2</accession>
<dbReference type="WBParaSite" id="MhA1_Contig740.frz3.gene16">
    <property type="protein sequence ID" value="MhA1_Contig740.frz3.gene16"/>
    <property type="gene ID" value="MhA1_Contig740.frz3.gene16"/>
</dbReference>
<dbReference type="AlphaFoldDB" id="A0A1I8BYP2"/>
<sequence>MHLILNYLIFILITISKTITFANEQNSERPQQTVKTAGLKTRKISKLGRDHLNDPREELPLSTVSFKAEGGLTGIKGIIHVPCRFATLVFRPYIAGEIFEFKFLEIVPNIIDKCSKLEYEYFH</sequence>
<proteinExistence type="predicted"/>
<keyword evidence="1" id="KW-0732">Signal</keyword>
<keyword evidence="2" id="KW-1185">Reference proteome</keyword>
<name>A0A1I8BYP2_MELHA</name>
<evidence type="ECO:0000313" key="2">
    <source>
        <dbReference type="Proteomes" id="UP000095281"/>
    </source>
</evidence>
<dbReference type="Proteomes" id="UP000095281">
    <property type="component" value="Unplaced"/>
</dbReference>
<feature type="chain" id="PRO_5009316323" evidence="1">
    <location>
        <begin position="21"/>
        <end position="123"/>
    </location>
</feature>
<evidence type="ECO:0000256" key="1">
    <source>
        <dbReference type="SAM" id="SignalP"/>
    </source>
</evidence>
<feature type="signal peptide" evidence="1">
    <location>
        <begin position="1"/>
        <end position="20"/>
    </location>
</feature>
<protein>
    <submittedName>
        <fullName evidence="3">Uncharacterized protein</fullName>
    </submittedName>
</protein>